<evidence type="ECO:0008006" key="2">
    <source>
        <dbReference type="Google" id="ProtNLM"/>
    </source>
</evidence>
<comment type="caution">
    <text evidence="1">The sequence shown here is derived from an EMBL/GenBank/DDBJ whole genome shotgun (WGS) entry which is preliminary data.</text>
</comment>
<name>A0A0W8F8A8_9ZZZZ</name>
<evidence type="ECO:0000313" key="1">
    <source>
        <dbReference type="EMBL" id="KUG17136.1"/>
    </source>
</evidence>
<dbReference type="EMBL" id="LNQE01001460">
    <property type="protein sequence ID" value="KUG17136.1"/>
    <property type="molecule type" value="Genomic_DNA"/>
</dbReference>
<gene>
    <name evidence="1" type="ORF">ASZ90_013139</name>
</gene>
<reference evidence="1" key="1">
    <citation type="journal article" date="2015" name="Proc. Natl. Acad. Sci. U.S.A.">
        <title>Networks of energetic and metabolic interactions define dynamics in microbial communities.</title>
        <authorList>
            <person name="Embree M."/>
            <person name="Liu J.K."/>
            <person name="Al-Bassam M.M."/>
            <person name="Zengler K."/>
        </authorList>
    </citation>
    <scope>NUCLEOTIDE SEQUENCE</scope>
</reference>
<dbReference type="AlphaFoldDB" id="A0A0W8F8A8"/>
<organism evidence="1">
    <name type="scientific">hydrocarbon metagenome</name>
    <dbReference type="NCBI Taxonomy" id="938273"/>
    <lineage>
        <taxon>unclassified sequences</taxon>
        <taxon>metagenomes</taxon>
        <taxon>ecological metagenomes</taxon>
    </lineage>
</organism>
<accession>A0A0W8F8A8</accession>
<sequence>MSRKAKKCSKPLDRDSPAYKALVKIVLERQRRWLPKEVQ</sequence>
<protein>
    <recommendedName>
        <fullName evidence="2">Mobile element protein</fullName>
    </recommendedName>
</protein>
<proteinExistence type="predicted"/>